<protein>
    <recommendedName>
        <fullName evidence="3">Leucine Rich repeats (2 copies)</fullName>
    </recommendedName>
</protein>
<reference evidence="1 2" key="1">
    <citation type="submission" date="2019-08" db="EMBL/GenBank/DDBJ databases">
        <title>Deep-cultivation of Planctomycetes and their phenomic and genomic characterization uncovers novel biology.</title>
        <authorList>
            <person name="Wiegand S."/>
            <person name="Jogler M."/>
            <person name="Boedeker C."/>
            <person name="Pinto D."/>
            <person name="Vollmers J."/>
            <person name="Rivas-Marin E."/>
            <person name="Kohn T."/>
            <person name="Peeters S.H."/>
            <person name="Heuer A."/>
            <person name="Rast P."/>
            <person name="Oberbeckmann S."/>
            <person name="Bunk B."/>
            <person name="Jeske O."/>
            <person name="Meyerdierks A."/>
            <person name="Storesund J.E."/>
            <person name="Kallscheuer N."/>
            <person name="Luecker S."/>
            <person name="Lage O.M."/>
            <person name="Pohl T."/>
            <person name="Merkel B.J."/>
            <person name="Hornburger P."/>
            <person name="Mueller R.-W."/>
            <person name="Bruemmer F."/>
            <person name="Labrenz M."/>
            <person name="Spormann A.M."/>
            <person name="Op den Camp H."/>
            <person name="Overmann J."/>
            <person name="Amann R."/>
            <person name="Jetten M.S.M."/>
            <person name="Mascher T."/>
            <person name="Medema M.H."/>
            <person name="Devos D.P."/>
            <person name="Kaster A.-K."/>
            <person name="Ovreas L."/>
            <person name="Rohde M."/>
            <person name="Galperin M.Y."/>
            <person name="Jogler C."/>
        </authorList>
    </citation>
    <scope>NUCLEOTIDE SEQUENCE [LARGE SCALE GENOMIC DNA]</scope>
    <source>
        <strain evidence="1 2">UC8</strain>
    </source>
</reference>
<accession>A0A5B9QHR6</accession>
<gene>
    <name evidence="1" type="ORF">UC8_03410</name>
</gene>
<dbReference type="RefSeq" id="WP_068134504.1">
    <property type="nucleotide sequence ID" value="NZ_CP042914.1"/>
</dbReference>
<sequence length="565" mass="63020">MRYHPASAVLLTLLPLCILTVDSRCLSGQDLPPHDRPDCVRVYFPLAAAQGDARRSKQLFAEARQAAIAGQTEAAFNKLWQAHHTNPADAAVRRALALPPRKIAEPLVRPGRGAPPILGWRPRTYLQCETPHFAVYSTASRAMTIAVAERLERFYWVWSQVFFPLWEGRTDIRRGIQGGGGIGSGNEKLQVVLFRDADAYVENLQRHVPGVERSTGFYSDQQRCTFLFAGRGADPATWYHELTHQLLREATRSKLRVVDRPGETAEFWLIEGIACYMESVRFGPTYALVGGWESPRLQYARYRWLSAGDRMTLAELVPTGRQSAQQLDDIARWYAHAAAYTHLLMDNGLQDGRASVFAKLQQLYDVPLLPGETTDAAPPIPVQAAAQQMVEYLTIDDERLFAPDPQIPLQAICLGHTRVTADGIANIAPQSHLQWLNLSYLPVDTQDVRRLVADASSLDQLSLENTRIDDTLSPLLAGANKLTELDLSFTAVSDRALNSLSSEAPLETLFLTGTRVGDAAVKQIVRRETLQQIDVQRSEVSEAVLEQLKRQRPNITFNPLQLITQ</sequence>
<dbReference type="Gene3D" id="3.80.10.10">
    <property type="entry name" value="Ribonuclease Inhibitor"/>
    <property type="match status" value="1"/>
</dbReference>
<dbReference type="InterPro" id="IPR032675">
    <property type="entry name" value="LRR_dom_sf"/>
</dbReference>
<evidence type="ECO:0000313" key="1">
    <source>
        <dbReference type="EMBL" id="QEG38384.1"/>
    </source>
</evidence>
<dbReference type="SUPFAM" id="SSF52047">
    <property type="entry name" value="RNI-like"/>
    <property type="match status" value="1"/>
</dbReference>
<dbReference type="EMBL" id="CP042914">
    <property type="protein sequence ID" value="QEG38384.1"/>
    <property type="molecule type" value="Genomic_DNA"/>
</dbReference>
<dbReference type="OrthoDB" id="228844at2"/>
<keyword evidence="2" id="KW-1185">Reference proteome</keyword>
<evidence type="ECO:0008006" key="3">
    <source>
        <dbReference type="Google" id="ProtNLM"/>
    </source>
</evidence>
<evidence type="ECO:0000313" key="2">
    <source>
        <dbReference type="Proteomes" id="UP000325286"/>
    </source>
</evidence>
<dbReference type="Proteomes" id="UP000325286">
    <property type="component" value="Chromosome"/>
</dbReference>
<dbReference type="AlphaFoldDB" id="A0A5B9QHR6"/>
<proteinExistence type="predicted"/>
<name>A0A5B9QHR6_9BACT</name>
<dbReference type="KEGG" id="rul:UC8_03410"/>
<organism evidence="1 2">
    <name type="scientific">Roseimaritima ulvae</name>
    <dbReference type="NCBI Taxonomy" id="980254"/>
    <lineage>
        <taxon>Bacteria</taxon>
        <taxon>Pseudomonadati</taxon>
        <taxon>Planctomycetota</taxon>
        <taxon>Planctomycetia</taxon>
        <taxon>Pirellulales</taxon>
        <taxon>Pirellulaceae</taxon>
        <taxon>Roseimaritima</taxon>
    </lineage>
</organism>